<evidence type="ECO:0000256" key="1">
    <source>
        <dbReference type="ARBA" id="ARBA00022679"/>
    </source>
</evidence>
<reference evidence="4 5" key="1">
    <citation type="submission" date="2024-09" db="EMBL/GenBank/DDBJ databases">
        <authorList>
            <person name="Sun Q."/>
            <person name="Mori K."/>
        </authorList>
    </citation>
    <scope>NUCLEOTIDE SEQUENCE [LARGE SCALE GENOMIC DNA]</scope>
    <source>
        <strain evidence="4 5">CCM 3426</strain>
    </source>
</reference>
<name>A0ABV5IF54_9ACTN</name>
<comment type="caution">
    <text evidence="4">The sequence shown here is derived from an EMBL/GenBank/DDBJ whole genome shotgun (WGS) entry which is preliminary data.</text>
</comment>
<keyword evidence="2 4" id="KW-0012">Acyltransferase</keyword>
<dbReference type="InterPro" id="IPR000182">
    <property type="entry name" value="GNAT_dom"/>
</dbReference>
<dbReference type="EMBL" id="JBHMEI010000013">
    <property type="protein sequence ID" value="MFB9202987.1"/>
    <property type="molecule type" value="Genomic_DNA"/>
</dbReference>
<evidence type="ECO:0000256" key="2">
    <source>
        <dbReference type="ARBA" id="ARBA00023315"/>
    </source>
</evidence>
<dbReference type="EC" id="2.3.-.-" evidence="4"/>
<dbReference type="PANTHER" id="PTHR43877:SF2">
    <property type="entry name" value="AMINOALKYLPHOSPHONATE N-ACETYLTRANSFERASE-RELATED"/>
    <property type="match status" value="1"/>
</dbReference>
<keyword evidence="5" id="KW-1185">Reference proteome</keyword>
<dbReference type="Gene3D" id="3.40.630.30">
    <property type="match status" value="1"/>
</dbReference>
<proteinExistence type="predicted"/>
<keyword evidence="1 4" id="KW-0808">Transferase</keyword>
<organism evidence="4 5">
    <name type="scientific">Nonomuraea spiralis</name>
    <dbReference type="NCBI Taxonomy" id="46182"/>
    <lineage>
        <taxon>Bacteria</taxon>
        <taxon>Bacillati</taxon>
        <taxon>Actinomycetota</taxon>
        <taxon>Actinomycetes</taxon>
        <taxon>Streptosporangiales</taxon>
        <taxon>Streptosporangiaceae</taxon>
        <taxon>Nonomuraea</taxon>
    </lineage>
</organism>
<feature type="domain" description="N-acetyltransferase" evidence="3">
    <location>
        <begin position="21"/>
        <end position="172"/>
    </location>
</feature>
<evidence type="ECO:0000313" key="5">
    <source>
        <dbReference type="Proteomes" id="UP001589647"/>
    </source>
</evidence>
<dbReference type="RefSeq" id="WP_189646154.1">
    <property type="nucleotide sequence ID" value="NZ_BMRC01000002.1"/>
</dbReference>
<dbReference type="PROSITE" id="PS51186">
    <property type="entry name" value="GNAT"/>
    <property type="match status" value="1"/>
</dbReference>
<dbReference type="Proteomes" id="UP001589647">
    <property type="component" value="Unassembled WGS sequence"/>
</dbReference>
<dbReference type="InterPro" id="IPR050832">
    <property type="entry name" value="Bact_Acetyltransf"/>
</dbReference>
<evidence type="ECO:0000313" key="4">
    <source>
        <dbReference type="EMBL" id="MFB9202987.1"/>
    </source>
</evidence>
<accession>A0ABV5IF54</accession>
<dbReference type="InterPro" id="IPR016181">
    <property type="entry name" value="Acyl_CoA_acyltransferase"/>
</dbReference>
<dbReference type="CDD" id="cd04301">
    <property type="entry name" value="NAT_SF"/>
    <property type="match status" value="1"/>
</dbReference>
<protein>
    <submittedName>
        <fullName evidence="4">GNAT family N-acetyltransferase</fullName>
        <ecNumber evidence="4">2.3.-.-</ecNumber>
    </submittedName>
</protein>
<dbReference type="SUPFAM" id="SSF55729">
    <property type="entry name" value="Acyl-CoA N-acyltransferases (Nat)"/>
    <property type="match status" value="1"/>
</dbReference>
<dbReference type="PANTHER" id="PTHR43877">
    <property type="entry name" value="AMINOALKYLPHOSPHONATE N-ACETYLTRANSFERASE-RELATED-RELATED"/>
    <property type="match status" value="1"/>
</dbReference>
<dbReference type="Pfam" id="PF00583">
    <property type="entry name" value="Acetyltransf_1"/>
    <property type="match status" value="1"/>
</dbReference>
<sequence length="196" mass="20475">MTIDLTWPETAGEPVLAAVHRVLHAVVELGGAVGHLTPPAREVTDPWVAATLAAVTEGEARLALAAVDGTVQAMGLWRRSPEAVFRHSAEIGKVMTHPAARGLGLGRLVVAGLADDARAAGVETLTLRVRGNNHGAIALYESLGFREWGRLPNVVEVGEWRFDEVSMYLDLGRPPGLILHGSAPGGPGGSPAPARG</sequence>
<evidence type="ECO:0000259" key="3">
    <source>
        <dbReference type="PROSITE" id="PS51186"/>
    </source>
</evidence>
<gene>
    <name evidence="4" type="ORF">ACFFV7_17445</name>
</gene>
<dbReference type="GO" id="GO:0016746">
    <property type="term" value="F:acyltransferase activity"/>
    <property type="evidence" value="ECO:0007669"/>
    <property type="project" value="UniProtKB-KW"/>
</dbReference>